<evidence type="ECO:0000256" key="1">
    <source>
        <dbReference type="ARBA" id="ARBA00022555"/>
    </source>
</evidence>
<proteinExistence type="predicted"/>
<name>A0A7V3ZSG8_UNCW3</name>
<evidence type="ECO:0000313" key="5">
    <source>
        <dbReference type="EMBL" id="HGM97475.1"/>
    </source>
</evidence>
<organism evidence="4">
    <name type="scientific">candidate division WOR-3 bacterium</name>
    <dbReference type="NCBI Taxonomy" id="2052148"/>
    <lineage>
        <taxon>Bacteria</taxon>
        <taxon>Bacteria division WOR-3</taxon>
    </lineage>
</organism>
<dbReference type="GO" id="GO:0004045">
    <property type="term" value="F:peptidyl-tRNA hydrolase activity"/>
    <property type="evidence" value="ECO:0007669"/>
    <property type="project" value="InterPro"/>
</dbReference>
<dbReference type="PANTHER" id="PTHR17224">
    <property type="entry name" value="PEPTIDYL-TRNA HYDROLASE"/>
    <property type="match status" value="1"/>
</dbReference>
<dbReference type="EMBL" id="DTAR01000027">
    <property type="protein sequence ID" value="HGM97475.1"/>
    <property type="molecule type" value="Genomic_DNA"/>
</dbReference>
<evidence type="ECO:0008006" key="6">
    <source>
        <dbReference type="Google" id="ProtNLM"/>
    </source>
</evidence>
<dbReference type="SUPFAM" id="SSF53178">
    <property type="entry name" value="Peptidyl-tRNA hydrolase-like"/>
    <property type="match status" value="1"/>
</dbReference>
<keyword evidence="2" id="KW-0378">Hydrolase</keyword>
<dbReference type="Gene3D" id="3.40.50.1470">
    <property type="entry name" value="Peptidyl-tRNA hydrolase"/>
    <property type="match status" value="1"/>
</dbReference>
<dbReference type="GO" id="GO:0000049">
    <property type="term" value="F:tRNA binding"/>
    <property type="evidence" value="ECO:0007669"/>
    <property type="project" value="UniProtKB-KW"/>
</dbReference>
<evidence type="ECO:0000256" key="2">
    <source>
        <dbReference type="ARBA" id="ARBA00022801"/>
    </source>
</evidence>
<comment type="caution">
    <text evidence="4">The sequence shown here is derived from an EMBL/GenBank/DDBJ whole genome shotgun (WGS) entry which is preliminary data.</text>
</comment>
<keyword evidence="1" id="KW-0820">tRNA-binding</keyword>
<dbReference type="PANTHER" id="PTHR17224:SF1">
    <property type="entry name" value="PEPTIDYL-TRNA HYDROLASE"/>
    <property type="match status" value="1"/>
</dbReference>
<evidence type="ECO:0000313" key="4">
    <source>
        <dbReference type="EMBL" id="HGK53525.1"/>
    </source>
</evidence>
<dbReference type="InterPro" id="IPR001328">
    <property type="entry name" value="Pept_tRNA_hydro"/>
</dbReference>
<sequence>MIKNEEILVVHDDAALPFGKPKLKIKGGAGGHKGISSIIYYLQSENFMRLKIGIGREKPLKKYVLSQLKEEEKNFLFETLFPFLKKGVKVLFNEGVNKAMNFINSFREDEHE</sequence>
<reference evidence="4" key="1">
    <citation type="journal article" date="2020" name="mSystems">
        <title>Genome- and Community-Level Interaction Insights into Carbon Utilization and Element Cycling Functions of Hydrothermarchaeota in Hydrothermal Sediment.</title>
        <authorList>
            <person name="Zhou Z."/>
            <person name="Liu Y."/>
            <person name="Xu W."/>
            <person name="Pan J."/>
            <person name="Luo Z.H."/>
            <person name="Li M."/>
        </authorList>
    </citation>
    <scope>NUCLEOTIDE SEQUENCE [LARGE SCALE GENOMIC DNA]</scope>
    <source>
        <strain evidence="5">SpSt-626</strain>
        <strain evidence="4">SpSt-695</strain>
    </source>
</reference>
<keyword evidence="3" id="KW-0694">RNA-binding</keyword>
<dbReference type="EMBL" id="DTDP01000026">
    <property type="protein sequence ID" value="HGK53525.1"/>
    <property type="molecule type" value="Genomic_DNA"/>
</dbReference>
<protein>
    <recommendedName>
        <fullName evidence="6">Aminoacyl-tRNA hydrolase</fullName>
    </recommendedName>
</protein>
<dbReference type="InterPro" id="IPR036416">
    <property type="entry name" value="Pept_tRNA_hydro_sf"/>
</dbReference>
<evidence type="ECO:0000256" key="3">
    <source>
        <dbReference type="ARBA" id="ARBA00022884"/>
    </source>
</evidence>
<accession>A0A7V3ZSG8</accession>
<dbReference type="Pfam" id="PF01195">
    <property type="entry name" value="Pept_tRNA_hydro"/>
    <property type="match status" value="1"/>
</dbReference>
<gene>
    <name evidence="5" type="ORF">ENT96_00285</name>
    <name evidence="4" type="ORF">ENU72_00685</name>
</gene>
<dbReference type="AlphaFoldDB" id="A0A7V3ZSG8"/>